<keyword evidence="2" id="KW-1015">Disulfide bond</keyword>
<feature type="compositionally biased region" description="Basic and acidic residues" evidence="4">
    <location>
        <begin position="321"/>
        <end position="334"/>
    </location>
</feature>
<dbReference type="PROSITE" id="PS01180">
    <property type="entry name" value="CUB"/>
    <property type="match status" value="1"/>
</dbReference>
<dbReference type="Pfam" id="PF00431">
    <property type="entry name" value="CUB"/>
    <property type="match status" value="1"/>
</dbReference>
<feature type="region of interest" description="Disordered" evidence="4">
    <location>
        <begin position="237"/>
        <end position="334"/>
    </location>
</feature>
<dbReference type="SUPFAM" id="SSF49854">
    <property type="entry name" value="Spermadhesin, CUB domain"/>
    <property type="match status" value="1"/>
</dbReference>
<feature type="transmembrane region" description="Helical" evidence="5">
    <location>
        <begin position="172"/>
        <end position="194"/>
    </location>
</feature>
<protein>
    <submittedName>
        <fullName evidence="8">Cephalotocin receptor 1</fullName>
    </submittedName>
</protein>
<feature type="non-terminal residue" evidence="8">
    <location>
        <position position="1"/>
    </location>
</feature>
<dbReference type="PANTHER" id="PTHR24251">
    <property type="entry name" value="OVOCHYMASE-RELATED"/>
    <property type="match status" value="1"/>
</dbReference>
<dbReference type="Proteomes" id="UP000735302">
    <property type="component" value="Unassembled WGS sequence"/>
</dbReference>
<evidence type="ECO:0000313" key="9">
    <source>
        <dbReference type="Proteomes" id="UP000735302"/>
    </source>
</evidence>
<evidence type="ECO:0000256" key="3">
    <source>
        <dbReference type="PROSITE-ProRule" id="PRU00059"/>
    </source>
</evidence>
<feature type="chain" id="PRO_5044011113" evidence="6">
    <location>
        <begin position="27"/>
        <end position="334"/>
    </location>
</feature>
<accession>A0AAV4DQN1</accession>
<dbReference type="SMART" id="SM00042">
    <property type="entry name" value="CUB"/>
    <property type="match status" value="1"/>
</dbReference>
<proteinExistence type="predicted"/>
<evidence type="ECO:0000256" key="5">
    <source>
        <dbReference type="SAM" id="Phobius"/>
    </source>
</evidence>
<dbReference type="InterPro" id="IPR035914">
    <property type="entry name" value="Sperma_CUB_dom_sf"/>
</dbReference>
<dbReference type="InterPro" id="IPR000859">
    <property type="entry name" value="CUB_dom"/>
</dbReference>
<evidence type="ECO:0000256" key="6">
    <source>
        <dbReference type="SAM" id="SignalP"/>
    </source>
</evidence>
<comment type="caution">
    <text evidence="3">Lacks conserved residue(s) required for the propagation of feature annotation.</text>
</comment>
<keyword evidence="1" id="KW-0677">Repeat</keyword>
<dbReference type="CDD" id="cd00041">
    <property type="entry name" value="CUB"/>
    <property type="match status" value="1"/>
</dbReference>
<sequence length="334" mass="37378">SKMVIISERLYLFLFYLLLYVAYVDGQSSYIYCNEFISPKRLTAKSSIVDVIKLPIRGTFYSRNQLCEWRISCDEGEVIQLQVIDCSIQDRDIRGQCNRDYVNIYDIRDEEQFFIARFCGTEKGMVYRSTGTQMIVQFFSDDVYEYGGIRLSYTSQRAESSDGLSKDMTVQLAVGIPVGVLVTLSCVLTAIIVYRIHRKRRSSRGTVVVNESSSSQLSSVPCYQRATTEAEPFQSAAAGGAGGLASGRGPPSWGRYNVGQGYGDRPRNERGEGHFYGDMPLQVNLHGELDHETGGRSSPPPAYESLGYDENPVTPPPYEAVVKDAEEADRQDPY</sequence>
<evidence type="ECO:0000256" key="2">
    <source>
        <dbReference type="ARBA" id="ARBA00023157"/>
    </source>
</evidence>
<feature type="signal peptide" evidence="6">
    <location>
        <begin position="1"/>
        <end position="26"/>
    </location>
</feature>
<dbReference type="EMBL" id="BLXT01008169">
    <property type="protein sequence ID" value="GFO46211.1"/>
    <property type="molecule type" value="Genomic_DNA"/>
</dbReference>
<reference evidence="8 9" key="1">
    <citation type="journal article" date="2021" name="Elife">
        <title>Chloroplast acquisition without the gene transfer in kleptoplastic sea slugs, Plakobranchus ocellatus.</title>
        <authorList>
            <person name="Maeda T."/>
            <person name="Takahashi S."/>
            <person name="Yoshida T."/>
            <person name="Shimamura S."/>
            <person name="Takaki Y."/>
            <person name="Nagai Y."/>
            <person name="Toyoda A."/>
            <person name="Suzuki Y."/>
            <person name="Arimoto A."/>
            <person name="Ishii H."/>
            <person name="Satoh N."/>
            <person name="Nishiyama T."/>
            <person name="Hasebe M."/>
            <person name="Maruyama T."/>
            <person name="Minagawa J."/>
            <person name="Obokata J."/>
            <person name="Shigenobu S."/>
        </authorList>
    </citation>
    <scope>NUCLEOTIDE SEQUENCE [LARGE SCALE GENOMIC DNA]</scope>
</reference>
<keyword evidence="8" id="KW-0675">Receptor</keyword>
<keyword evidence="6" id="KW-0732">Signal</keyword>
<comment type="caution">
    <text evidence="8">The sequence shown here is derived from an EMBL/GenBank/DDBJ whole genome shotgun (WGS) entry which is preliminary data.</text>
</comment>
<keyword evidence="5" id="KW-0472">Membrane</keyword>
<evidence type="ECO:0000259" key="7">
    <source>
        <dbReference type="PROSITE" id="PS01180"/>
    </source>
</evidence>
<organism evidence="8 9">
    <name type="scientific">Plakobranchus ocellatus</name>
    <dbReference type="NCBI Taxonomy" id="259542"/>
    <lineage>
        <taxon>Eukaryota</taxon>
        <taxon>Metazoa</taxon>
        <taxon>Spiralia</taxon>
        <taxon>Lophotrochozoa</taxon>
        <taxon>Mollusca</taxon>
        <taxon>Gastropoda</taxon>
        <taxon>Heterobranchia</taxon>
        <taxon>Euthyneura</taxon>
        <taxon>Panpulmonata</taxon>
        <taxon>Sacoglossa</taxon>
        <taxon>Placobranchoidea</taxon>
        <taxon>Plakobranchidae</taxon>
        <taxon>Plakobranchus</taxon>
    </lineage>
</organism>
<dbReference type="AlphaFoldDB" id="A0AAV4DQN1"/>
<evidence type="ECO:0000256" key="1">
    <source>
        <dbReference type="ARBA" id="ARBA00022737"/>
    </source>
</evidence>
<keyword evidence="9" id="KW-1185">Reference proteome</keyword>
<feature type="domain" description="CUB" evidence="7">
    <location>
        <begin position="33"/>
        <end position="156"/>
    </location>
</feature>
<keyword evidence="5" id="KW-1133">Transmembrane helix</keyword>
<gene>
    <name evidence="8" type="ORF">PoB_007271600</name>
</gene>
<evidence type="ECO:0000313" key="8">
    <source>
        <dbReference type="EMBL" id="GFO46211.1"/>
    </source>
</evidence>
<keyword evidence="5" id="KW-0812">Transmembrane</keyword>
<feature type="compositionally biased region" description="Basic and acidic residues" evidence="4">
    <location>
        <begin position="264"/>
        <end position="275"/>
    </location>
</feature>
<name>A0AAV4DQN1_9GAST</name>
<dbReference type="Gene3D" id="2.60.120.290">
    <property type="entry name" value="Spermadhesin, CUB domain"/>
    <property type="match status" value="1"/>
</dbReference>
<evidence type="ECO:0000256" key="4">
    <source>
        <dbReference type="SAM" id="MobiDB-lite"/>
    </source>
</evidence>